<dbReference type="Proteomes" id="UP000308037">
    <property type="component" value="Unassembled WGS sequence"/>
</dbReference>
<feature type="region of interest" description="Disordered" evidence="1">
    <location>
        <begin position="1"/>
        <end position="31"/>
    </location>
</feature>
<reference evidence="2 3" key="1">
    <citation type="submission" date="2019-04" db="EMBL/GenBank/DDBJ databases">
        <title>Natronomonas sp. F20-122 a newhaloarchaeon isolated from a saline saltern of Isla Bacuta, Huelva, Spain.</title>
        <authorList>
            <person name="Duran-Viseras A."/>
            <person name="Sanchez-Porro C."/>
            <person name="Ventosa A."/>
        </authorList>
    </citation>
    <scope>NUCLEOTIDE SEQUENCE [LARGE SCALE GENOMIC DNA]</scope>
    <source>
        <strain evidence="2 3">F20-122</strain>
    </source>
</reference>
<gene>
    <name evidence="2" type="ORF">DM868_09360</name>
</gene>
<evidence type="ECO:0000313" key="3">
    <source>
        <dbReference type="Proteomes" id="UP000308037"/>
    </source>
</evidence>
<evidence type="ECO:0000256" key="1">
    <source>
        <dbReference type="SAM" id="MobiDB-lite"/>
    </source>
</evidence>
<protein>
    <submittedName>
        <fullName evidence="2">Uncharacterized protein</fullName>
    </submittedName>
</protein>
<sequence>MSNAPSDTDESPGSSTEPPETPLDSQQYGHLSLDNGEVVIYDRNDPEMWVQSDFVVEVGA</sequence>
<comment type="caution">
    <text evidence="2">The sequence shown here is derived from an EMBL/GenBank/DDBJ whole genome shotgun (WGS) entry which is preliminary data.</text>
</comment>
<dbReference type="AlphaFoldDB" id="A0A4U5JAM7"/>
<organism evidence="2 3">
    <name type="scientific">Natronomonas salsuginis</name>
    <dbReference type="NCBI Taxonomy" id="2217661"/>
    <lineage>
        <taxon>Archaea</taxon>
        <taxon>Methanobacteriati</taxon>
        <taxon>Methanobacteriota</taxon>
        <taxon>Stenosarchaea group</taxon>
        <taxon>Halobacteria</taxon>
        <taxon>Halobacteriales</taxon>
        <taxon>Natronomonadaceae</taxon>
        <taxon>Natronomonas</taxon>
    </lineage>
</organism>
<dbReference type="InterPro" id="IPR055755">
    <property type="entry name" value="DUF7331"/>
</dbReference>
<dbReference type="OrthoDB" id="260782at2157"/>
<name>A0A4U5JAM7_9EURY</name>
<dbReference type="EMBL" id="QKNX01000003">
    <property type="protein sequence ID" value="TKR25615.1"/>
    <property type="molecule type" value="Genomic_DNA"/>
</dbReference>
<dbReference type="Pfam" id="PF24018">
    <property type="entry name" value="DUF7331"/>
    <property type="match status" value="1"/>
</dbReference>
<keyword evidence="3" id="KW-1185">Reference proteome</keyword>
<proteinExistence type="predicted"/>
<accession>A0A4U5JAM7</accession>
<evidence type="ECO:0000313" key="2">
    <source>
        <dbReference type="EMBL" id="TKR25615.1"/>
    </source>
</evidence>
<dbReference type="RefSeq" id="WP_137276622.1">
    <property type="nucleotide sequence ID" value="NZ_QKNX01000003.1"/>
</dbReference>